<feature type="region of interest" description="Disordered" evidence="1">
    <location>
        <begin position="1"/>
        <end position="43"/>
    </location>
</feature>
<evidence type="ECO:0000256" key="1">
    <source>
        <dbReference type="SAM" id="MobiDB-lite"/>
    </source>
</evidence>
<evidence type="ECO:0000313" key="3">
    <source>
        <dbReference type="Proteomes" id="UP000518266"/>
    </source>
</evidence>
<proteinExistence type="predicted"/>
<accession>A0A7J5XQ12</accession>
<comment type="caution">
    <text evidence="2">The sequence shown here is derived from an EMBL/GenBank/DDBJ whole genome shotgun (WGS) entry which is preliminary data.</text>
</comment>
<evidence type="ECO:0000313" key="2">
    <source>
        <dbReference type="EMBL" id="KAF3839031.1"/>
    </source>
</evidence>
<reference evidence="2 3" key="1">
    <citation type="submission" date="2020-03" db="EMBL/GenBank/DDBJ databases">
        <title>Dissostichus mawsoni Genome sequencing and assembly.</title>
        <authorList>
            <person name="Park H."/>
        </authorList>
    </citation>
    <scope>NUCLEOTIDE SEQUENCE [LARGE SCALE GENOMIC DNA]</scope>
    <source>
        <strain evidence="2">DM0001</strain>
        <tissue evidence="2">Muscle</tissue>
    </source>
</reference>
<feature type="compositionally biased region" description="Basic and acidic residues" evidence="1">
    <location>
        <begin position="8"/>
        <end position="20"/>
    </location>
</feature>
<protein>
    <submittedName>
        <fullName evidence="2">Uncharacterized protein</fullName>
    </submittedName>
</protein>
<dbReference type="AlphaFoldDB" id="A0A7J5XQ12"/>
<gene>
    <name evidence="2" type="ORF">F7725_017748</name>
</gene>
<organism evidence="2 3">
    <name type="scientific">Dissostichus mawsoni</name>
    <name type="common">Antarctic cod</name>
    <dbReference type="NCBI Taxonomy" id="36200"/>
    <lineage>
        <taxon>Eukaryota</taxon>
        <taxon>Metazoa</taxon>
        <taxon>Chordata</taxon>
        <taxon>Craniata</taxon>
        <taxon>Vertebrata</taxon>
        <taxon>Euteleostomi</taxon>
        <taxon>Actinopterygii</taxon>
        <taxon>Neopterygii</taxon>
        <taxon>Teleostei</taxon>
        <taxon>Neoteleostei</taxon>
        <taxon>Acanthomorphata</taxon>
        <taxon>Eupercaria</taxon>
        <taxon>Perciformes</taxon>
        <taxon>Notothenioidei</taxon>
        <taxon>Nototheniidae</taxon>
        <taxon>Dissostichus</taxon>
    </lineage>
</organism>
<dbReference type="EMBL" id="JAAKFY010000021">
    <property type="protein sequence ID" value="KAF3839031.1"/>
    <property type="molecule type" value="Genomic_DNA"/>
</dbReference>
<sequence length="86" mass="9438">MTQQQSQRQDDGSDDKRAHSETLSPHQRSPWGASRSLTCDGDGEQTALRGEVLRNSRDVINTAVASLVGGLCSREQEVGRVIDSWL</sequence>
<name>A0A7J5XQ12_DISMA</name>
<dbReference type="Proteomes" id="UP000518266">
    <property type="component" value="Unassembled WGS sequence"/>
</dbReference>
<keyword evidence="3" id="KW-1185">Reference proteome</keyword>